<comment type="caution">
    <text evidence="3">The sequence shown here is derived from an EMBL/GenBank/DDBJ whole genome shotgun (WGS) entry which is preliminary data.</text>
</comment>
<dbReference type="Pfam" id="PF13424">
    <property type="entry name" value="TPR_12"/>
    <property type="match status" value="2"/>
</dbReference>
<dbReference type="EMBL" id="BONX01000023">
    <property type="protein sequence ID" value="GIG97125.1"/>
    <property type="molecule type" value="Genomic_DNA"/>
</dbReference>
<keyword evidence="1" id="KW-0802">TPR repeat</keyword>
<protein>
    <recommendedName>
        <fullName evidence="5">Tetratricopeptide repeat protein</fullName>
    </recommendedName>
</protein>
<feature type="compositionally biased region" description="Low complexity" evidence="2">
    <location>
        <begin position="133"/>
        <end position="152"/>
    </location>
</feature>
<dbReference type="InterPro" id="IPR019734">
    <property type="entry name" value="TPR_rpt"/>
</dbReference>
<evidence type="ECO:0000313" key="3">
    <source>
        <dbReference type="EMBL" id="GIG97125.1"/>
    </source>
</evidence>
<dbReference type="PANTHER" id="PTHR47691:SF3">
    <property type="entry name" value="HTH-TYPE TRANSCRIPTIONAL REGULATOR RV0890C-RELATED"/>
    <property type="match status" value="1"/>
</dbReference>
<accession>A0ABQ4ER90</accession>
<organism evidence="3 4">
    <name type="scientific">Plantactinospora mayteni</name>
    <dbReference type="NCBI Taxonomy" id="566021"/>
    <lineage>
        <taxon>Bacteria</taxon>
        <taxon>Bacillati</taxon>
        <taxon>Actinomycetota</taxon>
        <taxon>Actinomycetes</taxon>
        <taxon>Micromonosporales</taxon>
        <taxon>Micromonosporaceae</taxon>
        <taxon>Plantactinospora</taxon>
    </lineage>
</organism>
<dbReference type="SUPFAM" id="SSF48452">
    <property type="entry name" value="TPR-like"/>
    <property type="match status" value="1"/>
</dbReference>
<keyword evidence="4" id="KW-1185">Reference proteome</keyword>
<dbReference type="PANTHER" id="PTHR47691">
    <property type="entry name" value="REGULATOR-RELATED"/>
    <property type="match status" value="1"/>
</dbReference>
<dbReference type="Gene3D" id="3.40.50.300">
    <property type="entry name" value="P-loop containing nucleotide triphosphate hydrolases"/>
    <property type="match status" value="1"/>
</dbReference>
<reference evidence="3 4" key="1">
    <citation type="submission" date="2021-01" db="EMBL/GenBank/DDBJ databases">
        <title>Whole genome shotgun sequence of Plantactinospora mayteni NBRC 109088.</title>
        <authorList>
            <person name="Komaki H."/>
            <person name="Tamura T."/>
        </authorList>
    </citation>
    <scope>NUCLEOTIDE SEQUENCE [LARGE SCALE GENOMIC DNA]</scope>
    <source>
        <strain evidence="3 4">NBRC 109088</strain>
    </source>
</reference>
<dbReference type="SUPFAM" id="SSF52540">
    <property type="entry name" value="P-loop containing nucleoside triphosphate hydrolases"/>
    <property type="match status" value="1"/>
</dbReference>
<name>A0ABQ4ER90_9ACTN</name>
<dbReference type="InterPro" id="IPR011990">
    <property type="entry name" value="TPR-like_helical_dom_sf"/>
</dbReference>
<feature type="repeat" description="TPR" evidence="1">
    <location>
        <begin position="736"/>
        <end position="769"/>
    </location>
</feature>
<dbReference type="Proteomes" id="UP000621500">
    <property type="component" value="Unassembled WGS sequence"/>
</dbReference>
<feature type="region of interest" description="Disordered" evidence="2">
    <location>
        <begin position="125"/>
        <end position="152"/>
    </location>
</feature>
<evidence type="ECO:0000256" key="1">
    <source>
        <dbReference type="PROSITE-ProRule" id="PRU00339"/>
    </source>
</evidence>
<dbReference type="PROSITE" id="PS50005">
    <property type="entry name" value="TPR"/>
    <property type="match status" value="1"/>
</dbReference>
<dbReference type="PRINTS" id="PR00364">
    <property type="entry name" value="DISEASERSIST"/>
</dbReference>
<dbReference type="Gene3D" id="1.25.40.10">
    <property type="entry name" value="Tetratricopeptide repeat domain"/>
    <property type="match status" value="1"/>
</dbReference>
<evidence type="ECO:0000256" key="2">
    <source>
        <dbReference type="SAM" id="MobiDB-lite"/>
    </source>
</evidence>
<dbReference type="SMART" id="SM00028">
    <property type="entry name" value="TPR"/>
    <property type="match status" value="5"/>
</dbReference>
<dbReference type="InterPro" id="IPR027417">
    <property type="entry name" value="P-loop_NTPase"/>
</dbReference>
<sequence length="842" mass="90658">MRETGRGALLRFVAELKRLRQLAGAPSLNSLVAVAARLGKPLARTTLSDKLNAKSLPDWEFVLAYVQTCLAYAEQVGARIPAELTDLSRWDAAHWRLLRAVDSARADDRLSAAAYTEIGRHAARLAPADRSKPAGPAASSEPAGPAPAGVPSDLSVVPRQLPAAVRHFAGRAAEVAALTELLAESTGAPDAVLISAIGGTAGIGKTALAVCWAHQVADRFPDGQVYVNLRGFDPTGPVTSPEEALRDFLEALAVPAERIPVGLAARAGLYRSLLAGRRMLVLLDNAHDADQVRPLLPGSPGCLVVVTSRNQMPDLVAEMGAYPLVLDPLPGPEARELLGRRLGPDRVAREPEATDRIVAAAAGLPLALAIVAARAATHPDFRLARLADELGDTRASLDGFASAEAGTDIRTVFSWSLQNLDPASTRLFRLLGLHPGPDLSVPAAASLAGLPGPEVRRSLATLARANLVTEHVPGRYALHDLLRAYAAEQVGTADADPERRAALGRLFDHYLHTAHAADLLVHRHRDDISLPPADPDAVLPGLADDTEAWTWLTTEHRVLLAVVAQAVATGFDVHAWQLAWTMNTYLDRLGAWQDQSAAQHLALLAAARVGDRNGQARAHRNRAIACLRLGEFDEAQHHLRQSLDLYGGLGDRVGSARTQLNLGILAERRGRYPQALHHARRAFDLFDAVGHAAGRANALNNIGWYHIQLGDHRRALGYCQQALVEQQRVGNRYWQAHTWDSLGTAHHHLGDHGQAVDCYEHALALWREAGERYHEATTLTHLGDTQHTTGAVEPARTAWRHALDILDRLGHPDAEQVRGRLHTEVEAPVRADAGYAPDGPPS</sequence>
<proteinExistence type="predicted"/>
<dbReference type="RefSeq" id="WP_203858605.1">
    <property type="nucleotide sequence ID" value="NZ_BAAAZQ010000001.1"/>
</dbReference>
<evidence type="ECO:0008006" key="5">
    <source>
        <dbReference type="Google" id="ProtNLM"/>
    </source>
</evidence>
<evidence type="ECO:0000313" key="4">
    <source>
        <dbReference type="Proteomes" id="UP000621500"/>
    </source>
</evidence>
<gene>
    <name evidence="3" type="ORF">Pma05_36980</name>
</gene>